<evidence type="ECO:0000259" key="2">
    <source>
        <dbReference type="Pfam" id="PF00582"/>
    </source>
</evidence>
<dbReference type="InterPro" id="IPR014729">
    <property type="entry name" value="Rossmann-like_a/b/a_fold"/>
</dbReference>
<dbReference type="InterPro" id="IPR006015">
    <property type="entry name" value="Universal_stress_UspA"/>
</dbReference>
<accession>A0A1X7L2M8</accession>
<dbReference type="OrthoDB" id="1522996at2"/>
<dbReference type="STRING" id="1028.SAMN05661096_03373"/>
<dbReference type="SUPFAM" id="SSF52402">
    <property type="entry name" value="Adenine nucleotide alpha hydrolases-like"/>
    <property type="match status" value="1"/>
</dbReference>
<organism evidence="3 4">
    <name type="scientific">Marivirga sericea</name>
    <dbReference type="NCBI Taxonomy" id="1028"/>
    <lineage>
        <taxon>Bacteria</taxon>
        <taxon>Pseudomonadati</taxon>
        <taxon>Bacteroidota</taxon>
        <taxon>Cytophagia</taxon>
        <taxon>Cytophagales</taxon>
        <taxon>Marivirgaceae</taxon>
        <taxon>Marivirga</taxon>
    </lineage>
</organism>
<evidence type="ECO:0000313" key="3">
    <source>
        <dbReference type="EMBL" id="SMG47339.1"/>
    </source>
</evidence>
<reference evidence="4" key="1">
    <citation type="submission" date="2017-04" db="EMBL/GenBank/DDBJ databases">
        <authorList>
            <person name="Varghese N."/>
            <person name="Submissions S."/>
        </authorList>
    </citation>
    <scope>NUCLEOTIDE SEQUENCE [LARGE SCALE GENOMIC DNA]</scope>
    <source>
        <strain evidence="4">DSM 4125</strain>
    </source>
</reference>
<evidence type="ECO:0000256" key="1">
    <source>
        <dbReference type="ARBA" id="ARBA00008791"/>
    </source>
</evidence>
<dbReference type="AlphaFoldDB" id="A0A1X7L2M8"/>
<keyword evidence="4" id="KW-1185">Reference proteome</keyword>
<protein>
    <submittedName>
        <fullName evidence="3">Nucleotide-binding universal stress protein, UspA family</fullName>
    </submittedName>
</protein>
<dbReference type="Pfam" id="PF00582">
    <property type="entry name" value="Usp"/>
    <property type="match status" value="1"/>
</dbReference>
<gene>
    <name evidence="3" type="ORF">SAMN05661096_03373</name>
</gene>
<dbReference type="Proteomes" id="UP000193804">
    <property type="component" value="Unassembled WGS sequence"/>
</dbReference>
<dbReference type="EMBL" id="FXAW01000007">
    <property type="protein sequence ID" value="SMG47339.1"/>
    <property type="molecule type" value="Genomic_DNA"/>
</dbReference>
<name>A0A1X7L2M8_9BACT</name>
<dbReference type="PANTHER" id="PTHR46268:SF6">
    <property type="entry name" value="UNIVERSAL STRESS PROTEIN UP12"/>
    <property type="match status" value="1"/>
</dbReference>
<dbReference type="PANTHER" id="PTHR46268">
    <property type="entry name" value="STRESS RESPONSE PROTEIN NHAX"/>
    <property type="match status" value="1"/>
</dbReference>
<comment type="similarity">
    <text evidence="1">Belongs to the universal stress protein A family.</text>
</comment>
<evidence type="ECO:0000313" key="4">
    <source>
        <dbReference type="Proteomes" id="UP000193804"/>
    </source>
</evidence>
<dbReference type="RefSeq" id="WP_085518505.1">
    <property type="nucleotide sequence ID" value="NZ_FXAW01000007.1"/>
</dbReference>
<dbReference type="CDD" id="cd00293">
    <property type="entry name" value="USP-like"/>
    <property type="match status" value="1"/>
</dbReference>
<dbReference type="PRINTS" id="PR01438">
    <property type="entry name" value="UNVRSLSTRESS"/>
</dbReference>
<proteinExistence type="inferred from homology"/>
<dbReference type="InterPro" id="IPR006016">
    <property type="entry name" value="UspA"/>
</dbReference>
<sequence length="285" mass="32792">MKNVLVFMDMSKMDEIVLKQVKQLERVWGFDKICLMHYIELQELTDDFSTQFPDLDKPLEDILEDEIVDTAMKVGWERDDFSIKIHRKGGKDDLTHWVNNSDYNLCVFGKKVINPGSGIFASKIARLIDKSILFTTETSRPNFDNVMLCVDFSSYSKKAVKFLNHFIPDSASNFSLFHVYKVPAIYFPFVKQKSGQLVEEEKKKAEKALDNFREKFTKQPKSNAWVEFADGQPSDKVIYNYARTHHVDLIVVGIKGKSDDDDLLIGSVAEKLIQSDRHVPVLLVQ</sequence>
<feature type="domain" description="UspA" evidence="2">
    <location>
        <begin position="143"/>
        <end position="284"/>
    </location>
</feature>
<dbReference type="Gene3D" id="3.40.50.620">
    <property type="entry name" value="HUPs"/>
    <property type="match status" value="1"/>
</dbReference>